<keyword evidence="1" id="KW-0732">Signal</keyword>
<sequence length="155" mass="17034">MKYATLLAAFAIVAISACQPPAVDIEAETAAVKMVLEEYVKSIETEDMEAYAKLVGHDTTMVNFGGFGKPIIGWDALKKVMEGQNEMLADTKIEVSGTQIHVSADGKLAWATCLWNLKAMMAENPVELPIRCTWVLEKHDAGWLILHFHKSMPVG</sequence>
<dbReference type="Pfam" id="PF13474">
    <property type="entry name" value="SnoaL_3"/>
    <property type="match status" value="1"/>
</dbReference>
<evidence type="ECO:0000313" key="4">
    <source>
        <dbReference type="Proteomes" id="UP000050975"/>
    </source>
</evidence>
<dbReference type="Gene3D" id="3.10.450.50">
    <property type="match status" value="1"/>
</dbReference>
<feature type="signal peptide" evidence="1">
    <location>
        <begin position="1"/>
        <end position="22"/>
    </location>
</feature>
<name>A0A0S8JYG9_UNCW3</name>
<dbReference type="AlphaFoldDB" id="A0A0S8JYG9"/>
<proteinExistence type="predicted"/>
<feature type="chain" id="PRO_5006649363" description="SnoaL-like domain-containing protein" evidence="1">
    <location>
        <begin position="23"/>
        <end position="155"/>
    </location>
</feature>
<accession>A0A0S8JYG9</accession>
<evidence type="ECO:0000256" key="1">
    <source>
        <dbReference type="SAM" id="SignalP"/>
    </source>
</evidence>
<dbReference type="InterPro" id="IPR032710">
    <property type="entry name" value="NTF2-like_dom_sf"/>
</dbReference>
<gene>
    <name evidence="3" type="ORF">AMJ74_03645</name>
</gene>
<evidence type="ECO:0000313" key="3">
    <source>
        <dbReference type="EMBL" id="KPL14291.1"/>
    </source>
</evidence>
<dbReference type="NCBIfam" id="TIGR02246">
    <property type="entry name" value="SgcJ/EcaC family oxidoreductase"/>
    <property type="match status" value="1"/>
</dbReference>
<reference evidence="3 4" key="1">
    <citation type="journal article" date="2015" name="Microbiome">
        <title>Genomic resolution of linkages in carbon, nitrogen, and sulfur cycling among widespread estuary sediment bacteria.</title>
        <authorList>
            <person name="Baker B.J."/>
            <person name="Lazar C.S."/>
            <person name="Teske A.P."/>
            <person name="Dick G.J."/>
        </authorList>
    </citation>
    <scope>NUCLEOTIDE SEQUENCE [LARGE SCALE GENOMIC DNA]</scope>
    <source>
        <strain evidence="3">SM1_77</strain>
    </source>
</reference>
<feature type="domain" description="SnoaL-like" evidence="2">
    <location>
        <begin position="32"/>
        <end position="154"/>
    </location>
</feature>
<protein>
    <recommendedName>
        <fullName evidence="2">SnoaL-like domain-containing protein</fullName>
    </recommendedName>
</protein>
<dbReference type="InterPro" id="IPR037401">
    <property type="entry name" value="SnoaL-like"/>
</dbReference>
<dbReference type="SUPFAM" id="SSF54427">
    <property type="entry name" value="NTF2-like"/>
    <property type="match status" value="1"/>
</dbReference>
<evidence type="ECO:0000259" key="2">
    <source>
        <dbReference type="Pfam" id="PF13474"/>
    </source>
</evidence>
<organism evidence="3 4">
    <name type="scientific">candidate division WOR_3 bacterium SM1_77</name>
    <dbReference type="NCBI Taxonomy" id="1703778"/>
    <lineage>
        <taxon>Bacteria</taxon>
        <taxon>Bacteria division WOR-3</taxon>
    </lineage>
</organism>
<dbReference type="PROSITE" id="PS51257">
    <property type="entry name" value="PROKAR_LIPOPROTEIN"/>
    <property type="match status" value="1"/>
</dbReference>
<dbReference type="Proteomes" id="UP000050975">
    <property type="component" value="Unassembled WGS sequence"/>
</dbReference>
<dbReference type="EMBL" id="LJVE01000057">
    <property type="protein sequence ID" value="KPL14291.1"/>
    <property type="molecule type" value="Genomic_DNA"/>
</dbReference>
<dbReference type="InterPro" id="IPR011944">
    <property type="entry name" value="Steroid_delta5-4_isomerase"/>
</dbReference>
<comment type="caution">
    <text evidence="3">The sequence shown here is derived from an EMBL/GenBank/DDBJ whole genome shotgun (WGS) entry which is preliminary data.</text>
</comment>